<evidence type="ECO:0000256" key="4">
    <source>
        <dbReference type="ARBA" id="ARBA00022692"/>
    </source>
</evidence>
<dbReference type="InterPro" id="IPR020846">
    <property type="entry name" value="MFS_dom"/>
</dbReference>
<feature type="transmembrane region" description="Helical" evidence="7">
    <location>
        <begin position="21"/>
        <end position="41"/>
    </location>
</feature>
<feature type="transmembrane region" description="Helical" evidence="7">
    <location>
        <begin position="292"/>
        <end position="312"/>
    </location>
</feature>
<dbReference type="CDD" id="cd17329">
    <property type="entry name" value="MFS_MdtH_MDR_like"/>
    <property type="match status" value="1"/>
</dbReference>
<dbReference type="AlphaFoldDB" id="A0A140LDK3"/>
<name>A0A140LDK3_9FIRM</name>
<dbReference type="EMBL" id="LOEE01000004">
    <property type="protein sequence ID" value="KXG78628.1"/>
    <property type="molecule type" value="Genomic_DNA"/>
</dbReference>
<dbReference type="InterPro" id="IPR011701">
    <property type="entry name" value="MFS"/>
</dbReference>
<keyword evidence="5 7" id="KW-1133">Transmembrane helix</keyword>
<evidence type="ECO:0000256" key="6">
    <source>
        <dbReference type="ARBA" id="ARBA00023136"/>
    </source>
</evidence>
<feature type="domain" description="Major facilitator superfamily (MFS) profile" evidence="8">
    <location>
        <begin position="16"/>
        <end position="408"/>
    </location>
</feature>
<feature type="transmembrane region" description="Helical" evidence="7">
    <location>
        <begin position="352"/>
        <end position="371"/>
    </location>
</feature>
<keyword evidence="10" id="KW-1185">Reference proteome</keyword>
<comment type="caution">
    <text evidence="9">The sequence shown here is derived from an EMBL/GenBank/DDBJ whole genome shotgun (WGS) entry which is preliminary data.</text>
</comment>
<evidence type="ECO:0000313" key="10">
    <source>
        <dbReference type="Proteomes" id="UP000070456"/>
    </source>
</evidence>
<keyword evidence="2" id="KW-0813">Transport</keyword>
<dbReference type="OrthoDB" id="9793283at2"/>
<feature type="transmembrane region" description="Helical" evidence="7">
    <location>
        <begin position="318"/>
        <end position="340"/>
    </location>
</feature>
<comment type="subcellular location">
    <subcellularLocation>
        <location evidence="1">Cell membrane</location>
        <topology evidence="1">Multi-pass membrane protein</topology>
    </subcellularLocation>
</comment>
<feature type="transmembrane region" description="Helical" evidence="7">
    <location>
        <begin position="108"/>
        <end position="131"/>
    </location>
</feature>
<accession>A0A140LDK3</accession>
<feature type="transmembrane region" description="Helical" evidence="7">
    <location>
        <begin position="383"/>
        <end position="404"/>
    </location>
</feature>
<keyword evidence="6 7" id="KW-0472">Membrane</keyword>
<keyword evidence="4 7" id="KW-0812">Transmembrane</keyword>
<dbReference type="PROSITE" id="PS50850">
    <property type="entry name" value="MFS"/>
    <property type="match status" value="1"/>
</dbReference>
<feature type="transmembrane region" description="Helical" evidence="7">
    <location>
        <begin position="226"/>
        <end position="243"/>
    </location>
</feature>
<feature type="transmembrane region" description="Helical" evidence="7">
    <location>
        <begin position="53"/>
        <end position="71"/>
    </location>
</feature>
<gene>
    <name evidence="9" type="ORF">AN619_01540</name>
</gene>
<feature type="transmembrane region" description="Helical" evidence="7">
    <location>
        <begin position="143"/>
        <end position="163"/>
    </location>
</feature>
<dbReference type="PANTHER" id="PTHR23517">
    <property type="entry name" value="RESISTANCE PROTEIN MDTM, PUTATIVE-RELATED-RELATED"/>
    <property type="match status" value="1"/>
</dbReference>
<evidence type="ECO:0000256" key="2">
    <source>
        <dbReference type="ARBA" id="ARBA00022448"/>
    </source>
</evidence>
<evidence type="ECO:0000256" key="5">
    <source>
        <dbReference type="ARBA" id="ARBA00022989"/>
    </source>
</evidence>
<dbReference type="Proteomes" id="UP000070456">
    <property type="component" value="Unassembled WGS sequence"/>
</dbReference>
<dbReference type="GO" id="GO:0022857">
    <property type="term" value="F:transmembrane transporter activity"/>
    <property type="evidence" value="ECO:0007669"/>
    <property type="project" value="InterPro"/>
</dbReference>
<evidence type="ECO:0000256" key="3">
    <source>
        <dbReference type="ARBA" id="ARBA00022475"/>
    </source>
</evidence>
<evidence type="ECO:0000313" key="9">
    <source>
        <dbReference type="EMBL" id="KXG78628.1"/>
    </source>
</evidence>
<feature type="transmembrane region" description="Helical" evidence="7">
    <location>
        <begin position="83"/>
        <end position="102"/>
    </location>
</feature>
<evidence type="ECO:0000259" key="8">
    <source>
        <dbReference type="PROSITE" id="PS50850"/>
    </source>
</evidence>
<feature type="transmembrane region" description="Helical" evidence="7">
    <location>
        <begin position="263"/>
        <end position="283"/>
    </location>
</feature>
<protein>
    <recommendedName>
        <fullName evidence="8">Major facilitator superfamily (MFS) profile domain-containing protein</fullName>
    </recommendedName>
</protein>
<dbReference type="Pfam" id="PF07690">
    <property type="entry name" value="MFS_1"/>
    <property type="match status" value="1"/>
</dbReference>
<evidence type="ECO:0000256" key="7">
    <source>
        <dbReference type="SAM" id="Phobius"/>
    </source>
</evidence>
<dbReference type="InterPro" id="IPR050171">
    <property type="entry name" value="MFS_Transporters"/>
</dbReference>
<dbReference type="Gene3D" id="1.20.1250.20">
    <property type="entry name" value="MFS general substrate transporter like domains"/>
    <property type="match status" value="1"/>
</dbReference>
<sequence length="422" mass="46554">MTVKSFLGPYKNLPSSIFVIFFARVVNSAGHFVMPLMAIFLSDKLGFSTQKTGFFMMLASLGYVPGSFIGGKLADHVGRKKTFILFQALAAFSFIPCAFLGNSQIIPWLLVLSTVFGGAASPANGAMVADLTKSENRKEAYSLLYLGHNLGFAVGPMIAGMLYKNFFSWIFIGDALTTFISITLVALLIPETRPDHEKIKENAHSLDINEKAESGSLLSAMAKRPMLIMFLFCIMLYSFVYVQSHFTLPLQMNQNFGVHGPKYYGFLMTTNALTVVIFTTLVTKITLKLKPIFCVGLGGLFYAAGFGMLFGIDRLHLFIFSTFIWTIGEILISTNGMAYVANNTPVTHRGRFNAIVPIIAEAGHSLGPLLTGKYLMDHSISSLWLLTLYGAFVVALLLFALHFVENSKLRKSEQEKLEQNLS</sequence>
<keyword evidence="3" id="KW-1003">Cell membrane</keyword>
<feature type="transmembrane region" description="Helical" evidence="7">
    <location>
        <begin position="169"/>
        <end position="189"/>
    </location>
</feature>
<dbReference type="RefSeq" id="WP_068554113.1">
    <property type="nucleotide sequence ID" value="NZ_LOEE01000004.1"/>
</dbReference>
<dbReference type="InterPro" id="IPR036259">
    <property type="entry name" value="MFS_trans_sf"/>
</dbReference>
<organism evidence="9 10">
    <name type="scientific">Thermotalea metallivorans</name>
    <dbReference type="NCBI Taxonomy" id="520762"/>
    <lineage>
        <taxon>Bacteria</taxon>
        <taxon>Bacillati</taxon>
        <taxon>Bacillota</taxon>
        <taxon>Clostridia</taxon>
        <taxon>Peptostreptococcales</taxon>
        <taxon>Thermotaleaceae</taxon>
        <taxon>Thermotalea</taxon>
    </lineage>
</organism>
<dbReference type="GO" id="GO:0005886">
    <property type="term" value="C:plasma membrane"/>
    <property type="evidence" value="ECO:0007669"/>
    <property type="project" value="UniProtKB-SubCell"/>
</dbReference>
<reference evidence="9 10" key="1">
    <citation type="submission" date="2015-12" db="EMBL/GenBank/DDBJ databases">
        <title>Draft genome sequence of the thermoanaerobe Thermotalea metallivorans, an isolate from the runoff channel of the Great Artesian Basin, Australia.</title>
        <authorList>
            <person name="Patel B.K."/>
        </authorList>
    </citation>
    <scope>NUCLEOTIDE SEQUENCE [LARGE SCALE GENOMIC DNA]</scope>
    <source>
        <strain evidence="9 10">B2-1</strain>
    </source>
</reference>
<proteinExistence type="predicted"/>
<dbReference type="STRING" id="520762.AN619_01540"/>
<dbReference type="SUPFAM" id="SSF103473">
    <property type="entry name" value="MFS general substrate transporter"/>
    <property type="match status" value="1"/>
</dbReference>
<evidence type="ECO:0000256" key="1">
    <source>
        <dbReference type="ARBA" id="ARBA00004651"/>
    </source>
</evidence>